<evidence type="ECO:0000256" key="4">
    <source>
        <dbReference type="ARBA" id="ARBA00022989"/>
    </source>
</evidence>
<dbReference type="InterPro" id="IPR051461">
    <property type="entry name" value="UPF0750_membrane"/>
</dbReference>
<name>A0A0A1GUZ4_9LACO</name>
<feature type="transmembrane region" description="Helical" evidence="6">
    <location>
        <begin position="81"/>
        <end position="100"/>
    </location>
</feature>
<dbReference type="EMBL" id="AP014680">
    <property type="protein sequence ID" value="BAP84869.1"/>
    <property type="molecule type" value="Genomic_DNA"/>
</dbReference>
<dbReference type="InterPro" id="IPR015867">
    <property type="entry name" value="N-reg_PII/ATP_PRibTrfase_C"/>
</dbReference>
<sequence length="278" mass="30335">MKRYFNFSLTRLAMMLVALEIIAISINMFYAPHGVAAGGATGIAILVQEVFSVSVGLTTLIVNALMLGLAIWLLDKETTKRILLGSLLLPVFLAITPQIMIVEDRLLAIIVGSIIFAVGVSINFRIDASSGGTTVPPMILKKYLHIKPAIGLFAIDLIVCLFNIPVSGIEAFILAVFSIGLTSIVMNYVETGFDRKKVIYVMSNRTLPQIEADILKETDHGLTIHQVLGGYSGEPKEMLMVIVEHGHFRELVNRIHRIDPVAFVLVTEAAEVHGGNIN</sequence>
<dbReference type="InterPro" id="IPR019264">
    <property type="entry name" value="DUF2179"/>
</dbReference>
<evidence type="ECO:0000256" key="2">
    <source>
        <dbReference type="ARBA" id="ARBA00022475"/>
    </source>
</evidence>
<dbReference type="PIRSF" id="PIRSF006483">
    <property type="entry name" value="Membrane_protein_YitT"/>
    <property type="match status" value="1"/>
</dbReference>
<dbReference type="Proteomes" id="UP000031620">
    <property type="component" value="Chromosome"/>
</dbReference>
<keyword evidence="5 6" id="KW-0472">Membrane</keyword>
<accession>A0A0A1GUZ4</accession>
<protein>
    <submittedName>
        <fullName evidence="8">Membrane protein</fullName>
    </submittedName>
</protein>
<dbReference type="RefSeq" id="WP_041092407.1">
    <property type="nucleotide sequence ID" value="NZ_AP014680.1"/>
</dbReference>
<dbReference type="AlphaFoldDB" id="A0A0A1GUZ4"/>
<evidence type="ECO:0000259" key="7">
    <source>
        <dbReference type="Pfam" id="PF10035"/>
    </source>
</evidence>
<gene>
    <name evidence="8" type="ORF">LOOC260_102910</name>
</gene>
<reference evidence="8 9" key="1">
    <citation type="submission" date="2014-11" db="EMBL/GenBank/DDBJ databases">
        <title>Complete genome sequence and analysis of Lactobacillus hokkaidonensis LOOC260T.</title>
        <authorList>
            <person name="Tanizawa Y."/>
            <person name="Tohno M."/>
            <person name="Kaminuma E."/>
            <person name="Nakamura Y."/>
            <person name="Arita M."/>
        </authorList>
    </citation>
    <scope>NUCLEOTIDE SEQUENCE [LARGE SCALE GENOMIC DNA]</scope>
    <source>
        <strain evidence="8 9">LOOC260</strain>
    </source>
</reference>
<feature type="domain" description="DUF2179" evidence="7">
    <location>
        <begin position="220"/>
        <end position="274"/>
    </location>
</feature>
<dbReference type="Gene3D" id="3.30.70.120">
    <property type="match status" value="1"/>
</dbReference>
<dbReference type="KEGG" id="lho:LOOC260_102910"/>
<keyword evidence="4 6" id="KW-1133">Transmembrane helix</keyword>
<proteinExistence type="predicted"/>
<dbReference type="Pfam" id="PF02588">
    <property type="entry name" value="YitT_membrane"/>
    <property type="match status" value="1"/>
</dbReference>
<evidence type="ECO:0000256" key="3">
    <source>
        <dbReference type="ARBA" id="ARBA00022692"/>
    </source>
</evidence>
<evidence type="ECO:0000313" key="8">
    <source>
        <dbReference type="EMBL" id="BAP84869.1"/>
    </source>
</evidence>
<dbReference type="PANTHER" id="PTHR33545">
    <property type="entry name" value="UPF0750 MEMBRANE PROTEIN YITT-RELATED"/>
    <property type="match status" value="1"/>
</dbReference>
<dbReference type="PANTHER" id="PTHR33545:SF9">
    <property type="entry name" value="UPF0750 MEMBRANE PROTEIN YITE"/>
    <property type="match status" value="1"/>
</dbReference>
<dbReference type="STRING" id="1291742.LOOC260_102910"/>
<keyword evidence="3 6" id="KW-0812">Transmembrane</keyword>
<comment type="subcellular location">
    <subcellularLocation>
        <location evidence="1">Cell membrane</location>
        <topology evidence="1">Multi-pass membrane protein</topology>
    </subcellularLocation>
</comment>
<dbReference type="HOGENOM" id="CLU_063199_1_1_9"/>
<feature type="transmembrane region" description="Helical" evidence="6">
    <location>
        <begin position="50"/>
        <end position="74"/>
    </location>
</feature>
<dbReference type="Pfam" id="PF10035">
    <property type="entry name" value="DUF2179"/>
    <property type="match status" value="1"/>
</dbReference>
<dbReference type="InterPro" id="IPR003740">
    <property type="entry name" value="YitT"/>
</dbReference>
<feature type="transmembrane region" description="Helical" evidence="6">
    <location>
        <begin position="106"/>
        <end position="124"/>
    </location>
</feature>
<dbReference type="GO" id="GO:0005886">
    <property type="term" value="C:plasma membrane"/>
    <property type="evidence" value="ECO:0007669"/>
    <property type="project" value="UniProtKB-SubCell"/>
</dbReference>
<feature type="transmembrane region" description="Helical" evidence="6">
    <location>
        <begin position="171"/>
        <end position="189"/>
    </location>
</feature>
<evidence type="ECO:0000256" key="1">
    <source>
        <dbReference type="ARBA" id="ARBA00004651"/>
    </source>
</evidence>
<dbReference type="CDD" id="cd16380">
    <property type="entry name" value="YitT_C"/>
    <property type="match status" value="1"/>
</dbReference>
<evidence type="ECO:0000256" key="6">
    <source>
        <dbReference type="SAM" id="Phobius"/>
    </source>
</evidence>
<keyword evidence="2" id="KW-1003">Cell membrane</keyword>
<feature type="transmembrane region" description="Helical" evidence="6">
    <location>
        <begin position="12"/>
        <end position="30"/>
    </location>
</feature>
<evidence type="ECO:0000313" key="9">
    <source>
        <dbReference type="Proteomes" id="UP000031620"/>
    </source>
</evidence>
<evidence type="ECO:0000256" key="5">
    <source>
        <dbReference type="ARBA" id="ARBA00023136"/>
    </source>
</evidence>
<feature type="transmembrane region" description="Helical" evidence="6">
    <location>
        <begin position="144"/>
        <end position="165"/>
    </location>
</feature>
<organism evidence="8 9">
    <name type="scientific">Paucilactobacillus hokkaidonensis JCM 18461</name>
    <dbReference type="NCBI Taxonomy" id="1291742"/>
    <lineage>
        <taxon>Bacteria</taxon>
        <taxon>Bacillati</taxon>
        <taxon>Bacillota</taxon>
        <taxon>Bacilli</taxon>
        <taxon>Lactobacillales</taxon>
        <taxon>Lactobacillaceae</taxon>
        <taxon>Paucilactobacillus</taxon>
    </lineage>
</organism>